<feature type="compositionally biased region" description="Polar residues" evidence="1">
    <location>
        <begin position="61"/>
        <end position="90"/>
    </location>
</feature>
<accession>A0A167H2Y7</accession>
<sequence length="147" mass="16331">MESQSASRSRPSSRRHSNHVPTYSGHPSCEMSVNKNFPPSRHGTPARPPSSQLHVDRTRWSPHSEQTPSQTSRSPRQVQASVRRSPQQLLNDGDPVQNPSRQQSPIGPPPPVRIVYDRARTVIPCQAWAMGPEIPDPPPASQVRAEE</sequence>
<dbReference type="AlphaFoldDB" id="A0A167H2Y7"/>
<evidence type="ECO:0000313" key="2">
    <source>
        <dbReference type="EMBL" id="KZO91174.1"/>
    </source>
</evidence>
<dbReference type="Proteomes" id="UP000076738">
    <property type="component" value="Unassembled WGS sequence"/>
</dbReference>
<protein>
    <submittedName>
        <fullName evidence="2">Uncharacterized protein</fullName>
    </submittedName>
</protein>
<gene>
    <name evidence="2" type="ORF">CALVIDRAFT_365602</name>
</gene>
<reference evidence="2 3" key="1">
    <citation type="journal article" date="2016" name="Mol. Biol. Evol.">
        <title>Comparative Genomics of Early-Diverging Mushroom-Forming Fungi Provides Insights into the Origins of Lignocellulose Decay Capabilities.</title>
        <authorList>
            <person name="Nagy L.G."/>
            <person name="Riley R."/>
            <person name="Tritt A."/>
            <person name="Adam C."/>
            <person name="Daum C."/>
            <person name="Floudas D."/>
            <person name="Sun H."/>
            <person name="Yadav J.S."/>
            <person name="Pangilinan J."/>
            <person name="Larsson K.H."/>
            <person name="Matsuura K."/>
            <person name="Barry K."/>
            <person name="Labutti K."/>
            <person name="Kuo R."/>
            <person name="Ohm R.A."/>
            <person name="Bhattacharya S.S."/>
            <person name="Shirouzu T."/>
            <person name="Yoshinaga Y."/>
            <person name="Martin F.M."/>
            <person name="Grigoriev I.V."/>
            <person name="Hibbett D.S."/>
        </authorList>
    </citation>
    <scope>NUCLEOTIDE SEQUENCE [LARGE SCALE GENOMIC DNA]</scope>
    <source>
        <strain evidence="2 3">TUFC12733</strain>
    </source>
</reference>
<feature type="compositionally biased region" description="Low complexity" evidence="1">
    <location>
        <begin position="1"/>
        <end position="10"/>
    </location>
</feature>
<dbReference type="EMBL" id="KV417327">
    <property type="protein sequence ID" value="KZO91174.1"/>
    <property type="molecule type" value="Genomic_DNA"/>
</dbReference>
<feature type="region of interest" description="Disordered" evidence="1">
    <location>
        <begin position="1"/>
        <end position="113"/>
    </location>
</feature>
<proteinExistence type="predicted"/>
<evidence type="ECO:0000313" key="3">
    <source>
        <dbReference type="Proteomes" id="UP000076738"/>
    </source>
</evidence>
<organism evidence="2 3">
    <name type="scientific">Calocera viscosa (strain TUFC12733)</name>
    <dbReference type="NCBI Taxonomy" id="1330018"/>
    <lineage>
        <taxon>Eukaryota</taxon>
        <taxon>Fungi</taxon>
        <taxon>Dikarya</taxon>
        <taxon>Basidiomycota</taxon>
        <taxon>Agaricomycotina</taxon>
        <taxon>Dacrymycetes</taxon>
        <taxon>Dacrymycetales</taxon>
        <taxon>Dacrymycetaceae</taxon>
        <taxon>Calocera</taxon>
    </lineage>
</organism>
<keyword evidence="3" id="KW-1185">Reference proteome</keyword>
<evidence type="ECO:0000256" key="1">
    <source>
        <dbReference type="SAM" id="MobiDB-lite"/>
    </source>
</evidence>
<name>A0A167H2Y7_CALVF</name>